<name>A0ABW0M8V9_9BURK</name>
<evidence type="ECO:0000313" key="1">
    <source>
        <dbReference type="EMBL" id="MFC5473457.1"/>
    </source>
</evidence>
<protein>
    <recommendedName>
        <fullName evidence="3">DUF3077 domain-containing protein</fullName>
    </recommendedName>
</protein>
<keyword evidence="2" id="KW-1185">Reference proteome</keyword>
<evidence type="ECO:0008006" key="3">
    <source>
        <dbReference type="Google" id="ProtNLM"/>
    </source>
</evidence>
<gene>
    <name evidence="1" type="ORF">ACFPM8_05745</name>
</gene>
<evidence type="ECO:0000313" key="2">
    <source>
        <dbReference type="Proteomes" id="UP001596045"/>
    </source>
</evidence>
<organism evidence="1 2">
    <name type="scientific">Paraherbaspirillum soli</name>
    <dbReference type="NCBI Taxonomy" id="631222"/>
    <lineage>
        <taxon>Bacteria</taxon>
        <taxon>Pseudomonadati</taxon>
        <taxon>Pseudomonadota</taxon>
        <taxon>Betaproteobacteria</taxon>
        <taxon>Burkholderiales</taxon>
        <taxon>Oxalobacteraceae</taxon>
        <taxon>Paraherbaspirillum</taxon>
    </lineage>
</organism>
<proteinExistence type="predicted"/>
<comment type="caution">
    <text evidence="1">The sequence shown here is derived from an EMBL/GenBank/DDBJ whole genome shotgun (WGS) entry which is preliminary data.</text>
</comment>
<accession>A0ABW0M8V9</accession>
<sequence length="120" mass="13513">MTYAKKPDQTFIFPPVRDTPEPEALHKPFSWLVEALRHDADALRSSKTKNYCLGIQTCLELIHATDLASGIYADPAHPPLLSITARERLMLFAIEACSDLAETAAADIERRNAKHLKERR</sequence>
<reference evidence="2" key="1">
    <citation type="journal article" date="2019" name="Int. J. Syst. Evol. Microbiol.">
        <title>The Global Catalogue of Microorganisms (GCM) 10K type strain sequencing project: providing services to taxonomists for standard genome sequencing and annotation.</title>
        <authorList>
            <consortium name="The Broad Institute Genomics Platform"/>
            <consortium name="The Broad Institute Genome Sequencing Center for Infectious Disease"/>
            <person name="Wu L."/>
            <person name="Ma J."/>
        </authorList>
    </citation>
    <scope>NUCLEOTIDE SEQUENCE [LARGE SCALE GENOMIC DNA]</scope>
    <source>
        <strain evidence="2">JCM 17066</strain>
    </source>
</reference>
<dbReference type="Proteomes" id="UP001596045">
    <property type="component" value="Unassembled WGS sequence"/>
</dbReference>
<dbReference type="EMBL" id="JBHSMT010000009">
    <property type="protein sequence ID" value="MFC5473457.1"/>
    <property type="molecule type" value="Genomic_DNA"/>
</dbReference>
<dbReference type="RefSeq" id="WP_378995913.1">
    <property type="nucleotide sequence ID" value="NZ_JBHSMT010000009.1"/>
</dbReference>